<reference evidence="7 8" key="1">
    <citation type="submission" date="2019-08" db="EMBL/GenBank/DDBJ databases">
        <title>Seonamhaeicola sediminis sp. nov., isolated from marine sediment.</title>
        <authorList>
            <person name="Cao W.R."/>
        </authorList>
    </citation>
    <scope>NUCLEOTIDE SEQUENCE [LARGE SCALE GENOMIC DNA]</scope>
    <source>
        <strain evidence="7 8">1505</strain>
    </source>
</reference>
<feature type="transmembrane region" description="Helical" evidence="6">
    <location>
        <begin position="12"/>
        <end position="33"/>
    </location>
</feature>
<feature type="transmembrane region" description="Helical" evidence="6">
    <location>
        <begin position="132"/>
        <end position="151"/>
    </location>
</feature>
<keyword evidence="3 6" id="KW-0812">Transmembrane</keyword>
<feature type="transmembrane region" description="Helical" evidence="6">
    <location>
        <begin position="53"/>
        <end position="72"/>
    </location>
</feature>
<evidence type="ECO:0000256" key="1">
    <source>
        <dbReference type="ARBA" id="ARBA00004651"/>
    </source>
</evidence>
<feature type="transmembrane region" description="Helical" evidence="6">
    <location>
        <begin position="399"/>
        <end position="421"/>
    </location>
</feature>
<feature type="transmembrane region" description="Helical" evidence="6">
    <location>
        <begin position="185"/>
        <end position="207"/>
    </location>
</feature>
<dbReference type="Proteomes" id="UP000321080">
    <property type="component" value="Unassembled WGS sequence"/>
</dbReference>
<comment type="subcellular location">
    <subcellularLocation>
        <location evidence="1">Cell membrane</location>
        <topology evidence="1">Multi-pass membrane protein</topology>
    </subcellularLocation>
</comment>
<proteinExistence type="predicted"/>
<feature type="transmembrane region" description="Helical" evidence="6">
    <location>
        <begin position="228"/>
        <end position="254"/>
    </location>
</feature>
<feature type="transmembrane region" description="Helical" evidence="6">
    <location>
        <begin position="346"/>
        <end position="366"/>
    </location>
</feature>
<dbReference type="Pfam" id="PF13440">
    <property type="entry name" value="Polysacc_synt_3"/>
    <property type="match status" value="1"/>
</dbReference>
<keyword evidence="2" id="KW-1003">Cell membrane</keyword>
<evidence type="ECO:0000256" key="3">
    <source>
        <dbReference type="ARBA" id="ARBA00022692"/>
    </source>
</evidence>
<dbReference type="PANTHER" id="PTHR30250">
    <property type="entry name" value="PST FAMILY PREDICTED COLANIC ACID TRANSPORTER"/>
    <property type="match status" value="1"/>
</dbReference>
<feature type="transmembrane region" description="Helical" evidence="6">
    <location>
        <begin position="274"/>
        <end position="294"/>
    </location>
</feature>
<dbReference type="PANTHER" id="PTHR30250:SF30">
    <property type="entry name" value="LIPID III FLIPPASE"/>
    <property type="match status" value="1"/>
</dbReference>
<dbReference type="GO" id="GO:0009246">
    <property type="term" value="P:enterobacterial common antigen biosynthetic process"/>
    <property type="evidence" value="ECO:0007669"/>
    <property type="project" value="InterPro"/>
</dbReference>
<dbReference type="EMBL" id="VRKQ01000008">
    <property type="protein sequence ID" value="TXG38771.1"/>
    <property type="molecule type" value="Genomic_DNA"/>
</dbReference>
<feature type="transmembrane region" description="Helical" evidence="6">
    <location>
        <begin position="315"/>
        <end position="334"/>
    </location>
</feature>
<name>A0A5C7GLE9_9FLAO</name>
<comment type="caution">
    <text evidence="7">The sequence shown here is derived from an EMBL/GenBank/DDBJ whole genome shotgun (WGS) entry which is preliminary data.</text>
</comment>
<accession>A0A5C7GLE9</accession>
<feature type="transmembrane region" description="Helical" evidence="6">
    <location>
        <begin position="371"/>
        <end position="393"/>
    </location>
</feature>
<sequence>MRRLIDYINNNVLVKITSLQIASVVTRIVAGLLTSKAIAVFIGAEGLALIGNLRNFVSAFHTISILGFYKGVVKYVSGFKENLEELSKTISTVFYTGFIATIFVSLLCYFNAELINDIIFPSYNHYTKIIRVFAIVLPFYALNMFSFSIMNGFSKYKILIVINIIGQILSVLVALLLIYQMELKGALISVVIAESLIFLITLVGIVNRRSLISLIKVKSVDFTFLKKISSYSFMAFFPMIMLPIVAIAIRSHIIENIGYKDAGFWEAMTRISKYYLMFVTSLMALYILPRFAEIDNRADFKKEVFSFYKTVMPKLGLGLLLIYLLRPFIVTVVFTEEFRPMEGLFLWQLLGDFVKVLSMVIAYQLLAKKMFWHYIITEAFLVVMLYITSINFIDMFNSIQGAVVAHFVSYLLYFGVILLIFGSTLFGIDKVDDRDESALN</sequence>
<keyword evidence="4 6" id="KW-1133">Transmembrane helix</keyword>
<keyword evidence="8" id="KW-1185">Reference proteome</keyword>
<organism evidence="7 8">
    <name type="scientific">Seonamhaeicola maritimus</name>
    <dbReference type="NCBI Taxonomy" id="2591822"/>
    <lineage>
        <taxon>Bacteria</taxon>
        <taxon>Pseudomonadati</taxon>
        <taxon>Bacteroidota</taxon>
        <taxon>Flavobacteriia</taxon>
        <taxon>Flavobacteriales</taxon>
        <taxon>Flavobacteriaceae</taxon>
    </lineage>
</organism>
<gene>
    <name evidence="7" type="ORF">FUA22_02480</name>
</gene>
<evidence type="ECO:0000313" key="8">
    <source>
        <dbReference type="Proteomes" id="UP000321080"/>
    </source>
</evidence>
<dbReference type="GO" id="GO:0005886">
    <property type="term" value="C:plasma membrane"/>
    <property type="evidence" value="ECO:0007669"/>
    <property type="project" value="UniProtKB-SubCell"/>
</dbReference>
<dbReference type="InterPro" id="IPR044550">
    <property type="entry name" value="WzxE"/>
</dbReference>
<evidence type="ECO:0000313" key="7">
    <source>
        <dbReference type="EMBL" id="TXG38771.1"/>
    </source>
</evidence>
<dbReference type="CDD" id="cd13125">
    <property type="entry name" value="MATE_like_10"/>
    <property type="match status" value="1"/>
</dbReference>
<protein>
    <submittedName>
        <fullName evidence="7">O-antigen translocase</fullName>
    </submittedName>
</protein>
<evidence type="ECO:0000256" key="5">
    <source>
        <dbReference type="ARBA" id="ARBA00023136"/>
    </source>
</evidence>
<feature type="transmembrane region" description="Helical" evidence="6">
    <location>
        <begin position="93"/>
        <end position="112"/>
    </location>
</feature>
<evidence type="ECO:0000256" key="4">
    <source>
        <dbReference type="ARBA" id="ARBA00022989"/>
    </source>
</evidence>
<dbReference type="AlphaFoldDB" id="A0A5C7GLE9"/>
<keyword evidence="5 6" id="KW-0472">Membrane</keyword>
<evidence type="ECO:0000256" key="6">
    <source>
        <dbReference type="SAM" id="Phobius"/>
    </source>
</evidence>
<dbReference type="OrthoDB" id="9769862at2"/>
<dbReference type="InterPro" id="IPR050833">
    <property type="entry name" value="Poly_Biosynth_Transport"/>
</dbReference>
<dbReference type="RefSeq" id="WP_147766256.1">
    <property type="nucleotide sequence ID" value="NZ_VRKQ01000008.1"/>
</dbReference>
<feature type="transmembrane region" description="Helical" evidence="6">
    <location>
        <begin position="158"/>
        <end position="179"/>
    </location>
</feature>
<evidence type="ECO:0000256" key="2">
    <source>
        <dbReference type="ARBA" id="ARBA00022475"/>
    </source>
</evidence>